<dbReference type="GO" id="GO:0000155">
    <property type="term" value="F:phosphorelay sensor kinase activity"/>
    <property type="evidence" value="ECO:0007669"/>
    <property type="project" value="InterPro"/>
</dbReference>
<evidence type="ECO:0000256" key="20">
    <source>
        <dbReference type="PROSITE-ProRule" id="PRU00110"/>
    </source>
</evidence>
<dbReference type="Pfam" id="PF00512">
    <property type="entry name" value="HisKA"/>
    <property type="match status" value="1"/>
</dbReference>
<dbReference type="InterPro" id="IPR011006">
    <property type="entry name" value="CheY-like_superfamily"/>
</dbReference>
<evidence type="ECO:0000259" key="24">
    <source>
        <dbReference type="PROSITE" id="PS50110"/>
    </source>
</evidence>
<dbReference type="Pfam" id="PF01590">
    <property type="entry name" value="GAF"/>
    <property type="match status" value="1"/>
</dbReference>
<dbReference type="Proteomes" id="UP000468766">
    <property type="component" value="Unassembled WGS sequence"/>
</dbReference>
<feature type="modified residue" description="Phosphohistidine" evidence="20">
    <location>
        <position position="1088"/>
    </location>
</feature>
<feature type="transmembrane region" description="Helical" evidence="22">
    <location>
        <begin position="330"/>
        <end position="350"/>
    </location>
</feature>
<feature type="modified residue" description="4-aspartylphosphate" evidence="21">
    <location>
        <position position="926"/>
    </location>
</feature>
<dbReference type="InterPro" id="IPR003661">
    <property type="entry name" value="HisK_dim/P_dom"/>
</dbReference>
<dbReference type="InterPro" id="IPR011623">
    <property type="entry name" value="7TMR_DISM_rcpt_extracell_dom1"/>
</dbReference>
<evidence type="ECO:0000256" key="21">
    <source>
        <dbReference type="PROSITE-ProRule" id="PRU00169"/>
    </source>
</evidence>
<dbReference type="InterPro" id="IPR004358">
    <property type="entry name" value="Sig_transdc_His_kin-like_C"/>
</dbReference>
<evidence type="ECO:0000256" key="18">
    <source>
        <dbReference type="ARBA" id="ARBA00068150"/>
    </source>
</evidence>
<evidence type="ECO:0000256" key="8">
    <source>
        <dbReference type="ARBA" id="ARBA00022679"/>
    </source>
</evidence>
<evidence type="ECO:0000259" key="23">
    <source>
        <dbReference type="PROSITE" id="PS50109"/>
    </source>
</evidence>
<keyword evidence="9 22" id="KW-0812">Transmembrane</keyword>
<comment type="caution">
    <text evidence="26">The sequence shown here is derived from an EMBL/GenBank/DDBJ whole genome shotgun (WGS) entry which is preliminary data.</text>
</comment>
<dbReference type="InterPro" id="IPR036641">
    <property type="entry name" value="HPT_dom_sf"/>
</dbReference>
<evidence type="ECO:0000256" key="7">
    <source>
        <dbReference type="ARBA" id="ARBA00022553"/>
    </source>
</evidence>
<dbReference type="SMART" id="SM00073">
    <property type="entry name" value="HPT"/>
    <property type="match status" value="1"/>
</dbReference>
<dbReference type="CDD" id="cd00088">
    <property type="entry name" value="HPT"/>
    <property type="match status" value="1"/>
</dbReference>
<dbReference type="EMBL" id="WBXO01000002">
    <property type="protein sequence ID" value="KAB2953893.1"/>
    <property type="molecule type" value="Genomic_DNA"/>
</dbReference>
<name>A0A6I0F3E2_9FIRM</name>
<dbReference type="Pfam" id="PF00072">
    <property type="entry name" value="Response_reg"/>
    <property type="match status" value="1"/>
</dbReference>
<evidence type="ECO:0000256" key="3">
    <source>
        <dbReference type="ARBA" id="ARBA00006402"/>
    </source>
</evidence>
<keyword evidence="6" id="KW-1003">Cell membrane</keyword>
<feature type="domain" description="Histidine kinase" evidence="23">
    <location>
        <begin position="621"/>
        <end position="849"/>
    </location>
</feature>
<evidence type="ECO:0000256" key="6">
    <source>
        <dbReference type="ARBA" id="ARBA00022475"/>
    </source>
</evidence>
<comment type="function">
    <text evidence="16">May play the central regulatory role in sporulation. It may be an element of the effector pathway responsible for the activation of sporulation genes in response to nutritional stress. Spo0A may act in concert with spo0H (a sigma factor) to control the expression of some genes that are critical to the sporulation process.</text>
</comment>
<dbReference type="Gene3D" id="1.10.287.130">
    <property type="match status" value="1"/>
</dbReference>
<dbReference type="SUPFAM" id="SSF52172">
    <property type="entry name" value="CheY-like"/>
    <property type="match status" value="1"/>
</dbReference>
<dbReference type="CDD" id="cd17546">
    <property type="entry name" value="REC_hyHK_CKI1_RcsC-like"/>
    <property type="match status" value="1"/>
</dbReference>
<dbReference type="Gene3D" id="3.30.450.40">
    <property type="match status" value="1"/>
</dbReference>
<feature type="transmembrane region" description="Helical" evidence="22">
    <location>
        <begin position="210"/>
        <end position="229"/>
    </location>
</feature>
<keyword evidence="14" id="KW-0902">Two-component regulatory system</keyword>
<comment type="subcellular location">
    <subcellularLocation>
        <location evidence="2">Cell membrane</location>
        <topology evidence="2">Multi-pass membrane protein</topology>
    </subcellularLocation>
</comment>
<comment type="catalytic activity">
    <reaction evidence="1">
        <text>ATP + protein L-histidine = ADP + protein N-phospho-L-histidine.</text>
        <dbReference type="EC" id="2.7.13.3"/>
    </reaction>
</comment>
<comment type="similarity">
    <text evidence="3">In the N-terminal section; belongs to the phytochrome family.</text>
</comment>
<evidence type="ECO:0000256" key="22">
    <source>
        <dbReference type="SAM" id="Phobius"/>
    </source>
</evidence>
<keyword evidence="7 21" id="KW-0597">Phosphoprotein</keyword>
<dbReference type="FunFam" id="3.30.565.10:FF:000010">
    <property type="entry name" value="Sensor histidine kinase RcsC"/>
    <property type="match status" value="1"/>
</dbReference>
<feature type="transmembrane region" description="Helical" evidence="22">
    <location>
        <begin position="9"/>
        <end position="29"/>
    </location>
</feature>
<dbReference type="Gene3D" id="3.40.50.2300">
    <property type="match status" value="1"/>
</dbReference>
<reference evidence="26 27" key="1">
    <citation type="submission" date="2019-10" db="EMBL/GenBank/DDBJ databases">
        <title>Whole-genome sequence of the extremophile Heliorestis acidaminivorans DSM 24790.</title>
        <authorList>
            <person name="Kyndt J.A."/>
            <person name="Meyer T.E."/>
        </authorList>
    </citation>
    <scope>NUCLEOTIDE SEQUENCE [LARGE SCALE GENOMIC DNA]</scope>
    <source>
        <strain evidence="26 27">DSM 24790</strain>
    </source>
</reference>
<keyword evidence="27" id="KW-1185">Reference proteome</keyword>
<keyword evidence="10" id="KW-0547">Nucleotide-binding</keyword>
<dbReference type="InterPro" id="IPR029016">
    <property type="entry name" value="GAF-like_dom_sf"/>
</dbReference>
<evidence type="ECO:0000256" key="2">
    <source>
        <dbReference type="ARBA" id="ARBA00004651"/>
    </source>
</evidence>
<dbReference type="InterPro" id="IPR003594">
    <property type="entry name" value="HATPase_dom"/>
</dbReference>
<dbReference type="Gene3D" id="1.20.120.160">
    <property type="entry name" value="HPT domain"/>
    <property type="match status" value="1"/>
</dbReference>
<dbReference type="SMART" id="SM00065">
    <property type="entry name" value="GAF"/>
    <property type="match status" value="1"/>
</dbReference>
<dbReference type="PANTHER" id="PTHR45339:SF1">
    <property type="entry name" value="HYBRID SIGNAL TRANSDUCTION HISTIDINE KINASE J"/>
    <property type="match status" value="1"/>
</dbReference>
<dbReference type="SUPFAM" id="SSF55874">
    <property type="entry name" value="ATPase domain of HSP90 chaperone/DNA topoisomerase II/histidine kinase"/>
    <property type="match status" value="1"/>
</dbReference>
<dbReference type="SUPFAM" id="SSF47226">
    <property type="entry name" value="Histidine-containing phosphotransfer domain, HPT domain"/>
    <property type="match status" value="1"/>
</dbReference>
<evidence type="ECO:0000256" key="10">
    <source>
        <dbReference type="ARBA" id="ARBA00022741"/>
    </source>
</evidence>
<dbReference type="InterPro" id="IPR003018">
    <property type="entry name" value="GAF"/>
</dbReference>
<evidence type="ECO:0000256" key="15">
    <source>
        <dbReference type="ARBA" id="ARBA00023136"/>
    </source>
</evidence>
<sequence>MNLRTNKNYILIVLSFFFIATIFISLNFLTQDIEASVNQQAGNLDLSTWNKDDLIQLEGEWMYYPEMLKEDIKTDPLALGTYVKVPHKWTASDKYDGRAYGYGTYNLSLSGLGSGKIYGITFPDGGMAYRVIINGNEIIENGVVAKDKANYIPYRNAQKSAFVANEFGEADIFIEIANYDHVRGGFWVSPIIGSVDALDAWVNKNYIEQVFIFTSIVIMGLFFLILFSFSRDDKKVLYFALLCILIALRVLFTTRGLSASIISSIPWHLMAKLDYIVLFLLLPIAGKLLYSFQFVKRVKAVEIFYRVFALLSIAVTLLLPFHVFYQLAIYYRYLLFMFFIYFIYQLAMGVYKKVNGVIYVVLGLLSLMIAGLLEIFVTTNPIYTFYGTLTMIFFMSIFVVSDYATTKRKNSYYVQIEEKNKQQEQIAQIAGDFVTASMTNIDEKINRTLEQISRFFKIDRSDVFLFSQDYRTVTISHEWCKENIEPKQNHFIDFPVDSTPWYKQQILEKKSIVHIPDLSKMPPEASREQQIMESVAIKSALSVPIYTESRVYGFISFNSVTEQICWTESQIHGLTVVAQILANAFASIETEKELFTLNVENLLAKEAAEVANRAKSEFLANMSHEIRTPMNAIIGFNELLERTELTEEQHDYVQKNGIAAKNLLRIINEILDFSKIEAGKMTLEKIEFNLDEVLDSTSGIVRKKAFDKGLELVLTKAKEVPENLQGDPLRLGQVLINLTDNAIKFTEKGTVLVSVDVDHELTRDHEQEQEKVLLHFVVKDTGIGMRAEKQEELFKPFNQLDTSTTRNYGGTGLGLTISRAIVEMMGGEIWVESEYGKGSSFHLRIPFAKGSEKVKSSRELKNKSDLNSLLKHIRGASILLVEDNPLNRLIAQKILFNEGFLVDMAENGEIAYEKIKNNSYDLVLMDLQMPLLDGIETTKLLRADSSIDPNLPIIALTADVLPETRQMVMDVGMNDFIPKPFDKKELFETLKKWIKEGQREIPLAVKEDEQVRASAGADASTVTLLFEEKVHQMLPSINTKEALDRLSGNHQQYLEIMEQYKHKSRRSVASIKEMLEKKEIAKAARELHTFKGMSANIGADRIEEIAVALEHKLKDEKETGTGARDLLIELTKEVETTAREITALAQAQRRVKPKEHKKILSPEVLAAKLTTLKELLEGYDTRSLELLAEVKETLLTKGYQKPVLMMEKHVREYNYEEALETLRTKLDEES</sequence>
<dbReference type="SMART" id="SM00388">
    <property type="entry name" value="HisKA"/>
    <property type="match status" value="1"/>
</dbReference>
<keyword evidence="12" id="KW-0067">ATP-binding</keyword>
<keyword evidence="15 22" id="KW-0472">Membrane</keyword>
<gene>
    <name evidence="26" type="ORF">F9B85_04600</name>
</gene>
<evidence type="ECO:0000256" key="4">
    <source>
        <dbReference type="ARBA" id="ARBA00012438"/>
    </source>
</evidence>
<evidence type="ECO:0000256" key="1">
    <source>
        <dbReference type="ARBA" id="ARBA00000085"/>
    </source>
</evidence>
<feature type="transmembrane region" description="Helical" evidence="22">
    <location>
        <begin position="383"/>
        <end position="404"/>
    </location>
</feature>
<dbReference type="SUPFAM" id="SSF47384">
    <property type="entry name" value="Homodimeric domain of signal transducing histidine kinase"/>
    <property type="match status" value="1"/>
</dbReference>
<evidence type="ECO:0000256" key="11">
    <source>
        <dbReference type="ARBA" id="ARBA00022777"/>
    </source>
</evidence>
<dbReference type="EC" id="2.7.13.3" evidence="4"/>
<feature type="domain" description="Response regulatory" evidence="24">
    <location>
        <begin position="877"/>
        <end position="994"/>
    </location>
</feature>
<dbReference type="InterPro" id="IPR036097">
    <property type="entry name" value="HisK_dim/P_sf"/>
</dbReference>
<dbReference type="AlphaFoldDB" id="A0A6I0F3E2"/>
<organism evidence="26 27">
    <name type="scientific">Heliorestis acidaminivorans</name>
    <dbReference type="NCBI Taxonomy" id="553427"/>
    <lineage>
        <taxon>Bacteria</taxon>
        <taxon>Bacillati</taxon>
        <taxon>Bacillota</taxon>
        <taxon>Clostridia</taxon>
        <taxon>Eubacteriales</taxon>
        <taxon>Heliobacteriaceae</taxon>
        <taxon>Heliorestis</taxon>
    </lineage>
</organism>
<feature type="transmembrane region" description="Helical" evidence="22">
    <location>
        <begin position="304"/>
        <end position="324"/>
    </location>
</feature>
<feature type="domain" description="HPt" evidence="25">
    <location>
        <begin position="1049"/>
        <end position="1148"/>
    </location>
</feature>
<dbReference type="CDD" id="cd16922">
    <property type="entry name" value="HATPase_EvgS-ArcB-TorS-like"/>
    <property type="match status" value="1"/>
</dbReference>
<evidence type="ECO:0000256" key="9">
    <source>
        <dbReference type="ARBA" id="ARBA00022692"/>
    </source>
</evidence>
<evidence type="ECO:0000256" key="14">
    <source>
        <dbReference type="ARBA" id="ARBA00023012"/>
    </source>
</evidence>
<evidence type="ECO:0000313" key="26">
    <source>
        <dbReference type="EMBL" id="KAB2953893.1"/>
    </source>
</evidence>
<dbReference type="CDD" id="cd00082">
    <property type="entry name" value="HisKA"/>
    <property type="match status" value="1"/>
</dbReference>
<keyword evidence="13 22" id="KW-1133">Transmembrane helix</keyword>
<feature type="transmembrane region" description="Helical" evidence="22">
    <location>
        <begin position="357"/>
        <end position="377"/>
    </location>
</feature>
<evidence type="ECO:0000256" key="5">
    <source>
        <dbReference type="ARBA" id="ARBA00018672"/>
    </source>
</evidence>
<dbReference type="Pfam" id="PF07695">
    <property type="entry name" value="7TMR-DISM_7TM"/>
    <property type="match status" value="1"/>
</dbReference>
<dbReference type="Gene3D" id="3.30.565.10">
    <property type="entry name" value="Histidine kinase-like ATPase, C-terminal domain"/>
    <property type="match status" value="1"/>
</dbReference>
<dbReference type="SUPFAM" id="SSF55781">
    <property type="entry name" value="GAF domain-like"/>
    <property type="match status" value="1"/>
</dbReference>
<dbReference type="FunFam" id="1.10.287.130:FF:000002">
    <property type="entry name" value="Two-component osmosensing histidine kinase"/>
    <property type="match status" value="1"/>
</dbReference>
<keyword evidence="11" id="KW-0418">Kinase</keyword>
<dbReference type="InterPro" id="IPR001789">
    <property type="entry name" value="Sig_transdc_resp-reg_receiver"/>
</dbReference>
<dbReference type="PROSITE" id="PS50894">
    <property type="entry name" value="HPT"/>
    <property type="match status" value="1"/>
</dbReference>
<proteinExistence type="inferred from homology"/>
<dbReference type="PANTHER" id="PTHR45339">
    <property type="entry name" value="HYBRID SIGNAL TRANSDUCTION HISTIDINE KINASE J"/>
    <property type="match status" value="1"/>
</dbReference>
<keyword evidence="8" id="KW-0808">Transferase</keyword>
<evidence type="ECO:0000256" key="19">
    <source>
        <dbReference type="ARBA" id="ARBA00074306"/>
    </source>
</evidence>
<dbReference type="PROSITE" id="PS50109">
    <property type="entry name" value="HIS_KIN"/>
    <property type="match status" value="1"/>
</dbReference>
<evidence type="ECO:0000256" key="17">
    <source>
        <dbReference type="ARBA" id="ARBA00064003"/>
    </source>
</evidence>
<dbReference type="PROSITE" id="PS50110">
    <property type="entry name" value="RESPONSE_REGULATORY"/>
    <property type="match status" value="1"/>
</dbReference>
<dbReference type="SMART" id="SM00387">
    <property type="entry name" value="HATPase_c"/>
    <property type="match status" value="1"/>
</dbReference>
<evidence type="ECO:0000256" key="13">
    <source>
        <dbReference type="ARBA" id="ARBA00022989"/>
    </source>
</evidence>
<dbReference type="SMART" id="SM00448">
    <property type="entry name" value="REC"/>
    <property type="match status" value="1"/>
</dbReference>
<dbReference type="GO" id="GO:0005524">
    <property type="term" value="F:ATP binding"/>
    <property type="evidence" value="ECO:0007669"/>
    <property type="project" value="UniProtKB-KW"/>
</dbReference>
<dbReference type="RefSeq" id="WP_151618976.1">
    <property type="nucleotide sequence ID" value="NZ_WBXO01000002.1"/>
</dbReference>
<evidence type="ECO:0000259" key="25">
    <source>
        <dbReference type="PROSITE" id="PS50894"/>
    </source>
</evidence>
<feature type="transmembrane region" description="Helical" evidence="22">
    <location>
        <begin position="236"/>
        <end position="253"/>
    </location>
</feature>
<dbReference type="Pfam" id="PF01627">
    <property type="entry name" value="Hpt"/>
    <property type="match status" value="1"/>
</dbReference>
<dbReference type="PRINTS" id="PR00344">
    <property type="entry name" value="BCTRLSENSOR"/>
</dbReference>
<dbReference type="GO" id="GO:0005886">
    <property type="term" value="C:plasma membrane"/>
    <property type="evidence" value="ECO:0007669"/>
    <property type="project" value="UniProtKB-SubCell"/>
</dbReference>
<comment type="subunit">
    <text evidence="17">At low DSF concentrations, interacts with RpfF.</text>
</comment>
<protein>
    <recommendedName>
        <fullName evidence="19">Circadian input-output histidine kinase CikA</fullName>
        <ecNumber evidence="4">2.7.13.3</ecNumber>
    </recommendedName>
    <alternativeName>
        <fullName evidence="18">Sensory/regulatory protein RpfC</fullName>
    </alternativeName>
    <alternativeName>
        <fullName evidence="5">Stage 0 sporulation protein A homolog</fullName>
    </alternativeName>
</protein>
<evidence type="ECO:0000256" key="16">
    <source>
        <dbReference type="ARBA" id="ARBA00024867"/>
    </source>
</evidence>
<dbReference type="OrthoDB" id="9809348at2"/>
<evidence type="ECO:0000313" key="27">
    <source>
        <dbReference type="Proteomes" id="UP000468766"/>
    </source>
</evidence>
<dbReference type="Pfam" id="PF02518">
    <property type="entry name" value="HATPase_c"/>
    <property type="match status" value="1"/>
</dbReference>
<accession>A0A6I0F3E2</accession>
<dbReference type="InterPro" id="IPR005467">
    <property type="entry name" value="His_kinase_dom"/>
</dbReference>
<dbReference type="InterPro" id="IPR036890">
    <property type="entry name" value="HATPase_C_sf"/>
</dbReference>
<evidence type="ECO:0000256" key="12">
    <source>
        <dbReference type="ARBA" id="ARBA00022840"/>
    </source>
</evidence>
<dbReference type="InterPro" id="IPR008207">
    <property type="entry name" value="Sig_transdc_His_kin_Hpt_dom"/>
</dbReference>
<feature type="transmembrane region" description="Helical" evidence="22">
    <location>
        <begin position="273"/>
        <end position="292"/>
    </location>
</feature>